<name>A0A1Q5UDA8_9EURO</name>
<comment type="caution">
    <text evidence="2">The sequence shown here is derived from an EMBL/GenBank/DDBJ whole genome shotgun (WGS) entry which is preliminary data.</text>
</comment>
<evidence type="ECO:0000313" key="3">
    <source>
        <dbReference type="Proteomes" id="UP000186955"/>
    </source>
</evidence>
<evidence type="ECO:0000313" key="2">
    <source>
        <dbReference type="EMBL" id="OKP10453.1"/>
    </source>
</evidence>
<reference evidence="2 3" key="1">
    <citation type="submission" date="2016-10" db="EMBL/GenBank/DDBJ databases">
        <title>Genome sequence of the ascomycete fungus Penicillium subrubescens.</title>
        <authorList>
            <person name="De Vries R.P."/>
            <person name="Peng M."/>
            <person name="Dilokpimol A."/>
            <person name="Hilden K."/>
            <person name="Makela M.R."/>
            <person name="Grigoriev I."/>
            <person name="Riley R."/>
            <person name="Granchi Z."/>
        </authorList>
    </citation>
    <scope>NUCLEOTIDE SEQUENCE [LARGE SCALE GENOMIC DNA]</scope>
    <source>
        <strain evidence="2 3">CBS 132785</strain>
    </source>
</reference>
<dbReference type="AlphaFoldDB" id="A0A1Q5UDA8"/>
<dbReference type="Proteomes" id="UP000186955">
    <property type="component" value="Unassembled WGS sequence"/>
</dbReference>
<feature type="region of interest" description="Disordered" evidence="1">
    <location>
        <begin position="23"/>
        <end position="64"/>
    </location>
</feature>
<proteinExistence type="predicted"/>
<sequence>GFQQPTLTELVNLFVEQYRPIAPATHNRRQIAHQTYQGRNPDDNEESESNKTPTKPGRKGKGTCLCKGPPSNGYYDFDQCSYINPLVRPKDWKPSRKA</sequence>
<evidence type="ECO:0000256" key="1">
    <source>
        <dbReference type="SAM" id="MobiDB-lite"/>
    </source>
</evidence>
<organism evidence="2 3">
    <name type="scientific">Penicillium subrubescens</name>
    <dbReference type="NCBI Taxonomy" id="1316194"/>
    <lineage>
        <taxon>Eukaryota</taxon>
        <taxon>Fungi</taxon>
        <taxon>Dikarya</taxon>
        <taxon>Ascomycota</taxon>
        <taxon>Pezizomycotina</taxon>
        <taxon>Eurotiomycetes</taxon>
        <taxon>Eurotiomycetidae</taxon>
        <taxon>Eurotiales</taxon>
        <taxon>Aspergillaceae</taxon>
        <taxon>Penicillium</taxon>
    </lineage>
</organism>
<keyword evidence="3" id="KW-1185">Reference proteome</keyword>
<gene>
    <name evidence="2" type="ORF">PENSUB_4120</name>
</gene>
<protein>
    <submittedName>
        <fullName evidence="2">Uncharacterized protein</fullName>
    </submittedName>
</protein>
<dbReference type="EMBL" id="MNBE01000326">
    <property type="protein sequence ID" value="OKP10453.1"/>
    <property type="molecule type" value="Genomic_DNA"/>
</dbReference>
<feature type="non-terminal residue" evidence="2">
    <location>
        <position position="1"/>
    </location>
</feature>
<accession>A0A1Q5UDA8</accession>